<dbReference type="Proteomes" id="UP000278792">
    <property type="component" value="Unassembled WGS sequence"/>
</dbReference>
<evidence type="ECO:0000313" key="6">
    <source>
        <dbReference type="Proteomes" id="UP000278792"/>
    </source>
</evidence>
<feature type="transmembrane region" description="Helical" evidence="3">
    <location>
        <begin position="304"/>
        <end position="330"/>
    </location>
</feature>
<protein>
    <submittedName>
        <fullName evidence="5">VWA domain-containing protein</fullName>
    </submittedName>
</protein>
<dbReference type="Pfam" id="PF13519">
    <property type="entry name" value="VWA_2"/>
    <property type="match status" value="1"/>
</dbReference>
<reference evidence="5 6" key="1">
    <citation type="submission" date="2018-11" db="EMBL/GenBank/DDBJ databases">
        <title>Vibrio ponticus strain CAIM 1751 pathogenic for the snapper Lutjanus guttatus.</title>
        <authorList>
            <person name="Soto-Rodriguez S."/>
            <person name="Lozano-Olvera R."/>
            <person name="Gomez-Gil B."/>
        </authorList>
    </citation>
    <scope>NUCLEOTIDE SEQUENCE [LARGE SCALE GENOMIC DNA]</scope>
    <source>
        <strain evidence="5 6">CAIM 1751</strain>
    </source>
</reference>
<dbReference type="Gene3D" id="3.40.50.410">
    <property type="entry name" value="von Willebrand factor, type A domain"/>
    <property type="match status" value="1"/>
</dbReference>
<evidence type="ECO:0000259" key="4">
    <source>
        <dbReference type="Pfam" id="PF13519"/>
    </source>
</evidence>
<feature type="non-terminal residue" evidence="5">
    <location>
        <position position="463"/>
    </location>
</feature>
<name>A0A3N3DV46_9VIBR</name>
<comment type="caution">
    <text evidence="5">The sequence shown here is derived from an EMBL/GenBank/DDBJ whole genome shotgun (WGS) entry which is preliminary data.</text>
</comment>
<evidence type="ECO:0000256" key="3">
    <source>
        <dbReference type="SAM" id="Phobius"/>
    </source>
</evidence>
<dbReference type="Gene3D" id="1.25.40.10">
    <property type="entry name" value="Tetratricopeptide repeat domain"/>
    <property type="match status" value="1"/>
</dbReference>
<accession>A0A3N3DV46</accession>
<dbReference type="PANTHER" id="PTHR22550:SF14">
    <property type="entry name" value="VWFA DOMAIN-CONTAINING PROTEIN"/>
    <property type="match status" value="1"/>
</dbReference>
<dbReference type="InterPro" id="IPR036465">
    <property type="entry name" value="vWFA_dom_sf"/>
</dbReference>
<dbReference type="EMBL" id="RKIK01000079">
    <property type="protein sequence ID" value="ROV58401.1"/>
    <property type="molecule type" value="Genomic_DNA"/>
</dbReference>
<dbReference type="Pfam" id="PF00515">
    <property type="entry name" value="TPR_1"/>
    <property type="match status" value="1"/>
</dbReference>
<dbReference type="InterPro" id="IPR050768">
    <property type="entry name" value="UPF0353/GerABKA_families"/>
</dbReference>
<keyword evidence="3" id="KW-0472">Membrane</keyword>
<dbReference type="InterPro" id="IPR002035">
    <property type="entry name" value="VWF_A"/>
</dbReference>
<dbReference type="SUPFAM" id="SSF48452">
    <property type="entry name" value="TPR-like"/>
    <property type="match status" value="1"/>
</dbReference>
<sequence length="463" mass="50607">MSEFVFLFPTWLWTLLPLWALTAWLLNRSSNKGLIATHLNQALGKQNLNKKNGITKAFCLFGTLAIIALAGPSFSQAERPSFTNSSARVLVMDMSLSMYANDIKPNRMSQARYKAMDLLKLWADGQTGLVVYSADAYLVSPLTSDSNTLINLIPNLSPAIMPYQGANAAAGVELAIKTLTDAGFAKGDIVLFSDEISNDERQQIASLTSSGDWRLSILAIGTPAGAPIQLPDGSMLKSPNGATVVAQTEFANMRRLTNETGGVFAAVQANNTDISAITALTEKVSVTRANSAKDKINDRVNSGYWLVVILLLPTLLLFRRGVLLSVLVMVGAFGMSKPSYANPFINSDQQGYQLYENSDFSAAADVFKDQRWKGIAQYQNGDFEGAVKSLSQFDDLESQYNLANAHTQLGNFEQAKSLYQQVLEQKPDFQDAKENLKIVTQAEQQQQQQQNSQSGPNDSQEES</sequence>
<feature type="domain" description="VWFA" evidence="4">
    <location>
        <begin position="89"/>
        <end position="195"/>
    </location>
</feature>
<dbReference type="PROSITE" id="PS50005">
    <property type="entry name" value="TPR"/>
    <property type="match status" value="1"/>
</dbReference>
<keyword evidence="3" id="KW-0812">Transmembrane</keyword>
<feature type="region of interest" description="Disordered" evidence="2">
    <location>
        <begin position="433"/>
        <end position="463"/>
    </location>
</feature>
<dbReference type="SMART" id="SM00028">
    <property type="entry name" value="TPR"/>
    <property type="match status" value="1"/>
</dbReference>
<dbReference type="RefSeq" id="WP_123783201.1">
    <property type="nucleotide sequence ID" value="NZ_RKIK01000079.1"/>
</dbReference>
<feature type="repeat" description="TPR" evidence="1">
    <location>
        <begin position="396"/>
        <end position="429"/>
    </location>
</feature>
<proteinExistence type="predicted"/>
<evidence type="ECO:0000313" key="5">
    <source>
        <dbReference type="EMBL" id="ROV58401.1"/>
    </source>
</evidence>
<dbReference type="PROSITE" id="PS50293">
    <property type="entry name" value="TPR_REGION"/>
    <property type="match status" value="1"/>
</dbReference>
<evidence type="ECO:0000256" key="1">
    <source>
        <dbReference type="PROSITE-ProRule" id="PRU00339"/>
    </source>
</evidence>
<gene>
    <name evidence="5" type="ORF">EGH82_18490</name>
</gene>
<organism evidence="5 6">
    <name type="scientific">Vibrio ponticus</name>
    <dbReference type="NCBI Taxonomy" id="265668"/>
    <lineage>
        <taxon>Bacteria</taxon>
        <taxon>Pseudomonadati</taxon>
        <taxon>Pseudomonadota</taxon>
        <taxon>Gammaproteobacteria</taxon>
        <taxon>Vibrionales</taxon>
        <taxon>Vibrionaceae</taxon>
        <taxon>Vibrio</taxon>
    </lineage>
</organism>
<evidence type="ECO:0000256" key="2">
    <source>
        <dbReference type="SAM" id="MobiDB-lite"/>
    </source>
</evidence>
<keyword evidence="1" id="KW-0802">TPR repeat</keyword>
<feature type="compositionally biased region" description="Polar residues" evidence="2">
    <location>
        <begin position="451"/>
        <end position="463"/>
    </location>
</feature>
<dbReference type="AlphaFoldDB" id="A0A3N3DV46"/>
<dbReference type="InterPro" id="IPR019734">
    <property type="entry name" value="TPR_rpt"/>
</dbReference>
<feature type="transmembrane region" description="Helical" evidence="3">
    <location>
        <begin position="6"/>
        <end position="26"/>
    </location>
</feature>
<dbReference type="PANTHER" id="PTHR22550">
    <property type="entry name" value="SPORE GERMINATION PROTEIN"/>
    <property type="match status" value="1"/>
</dbReference>
<dbReference type="InterPro" id="IPR011990">
    <property type="entry name" value="TPR-like_helical_dom_sf"/>
</dbReference>
<dbReference type="SUPFAM" id="SSF53300">
    <property type="entry name" value="vWA-like"/>
    <property type="match status" value="1"/>
</dbReference>
<keyword evidence="3" id="KW-1133">Transmembrane helix</keyword>